<evidence type="ECO:0000313" key="7">
    <source>
        <dbReference type="EMBL" id="CAK7907176.1"/>
    </source>
</evidence>
<feature type="domain" description="Tyrosine-protein phosphatase" evidence="5">
    <location>
        <begin position="36"/>
        <end position="179"/>
    </location>
</feature>
<dbReference type="GO" id="GO:0008330">
    <property type="term" value="F:protein tyrosine/threonine phosphatase activity"/>
    <property type="evidence" value="ECO:0007669"/>
    <property type="project" value="TreeGrafter"/>
</dbReference>
<dbReference type="InterPro" id="IPR000340">
    <property type="entry name" value="Dual-sp_phosphatase_cat-dom"/>
</dbReference>
<keyword evidence="4" id="KW-0904">Protein phosphatase</keyword>
<accession>A0AAV1TB04</accession>
<dbReference type="AlphaFoldDB" id="A0AAV1TB04"/>
<evidence type="ECO:0000313" key="8">
    <source>
        <dbReference type="Proteomes" id="UP001162060"/>
    </source>
</evidence>
<sequence>METSDTSAADYKTSSGFRKLREGLLIQPFKNGRDNVPAEVDAVPGLFIGSYGAATNLAALVKAGITHVLCVSPSLSLQFPETFTYLQLKVADQTSVSIAAFFDKAFAFIDSALSLGGKVLVHCFMGRSRSATIILAYLITRHGMTLSDALGEVRRARPQAQPNTGFHRELIALEAKQKQIREQGRA</sequence>
<evidence type="ECO:0000256" key="2">
    <source>
        <dbReference type="ARBA" id="ARBA00013064"/>
    </source>
</evidence>
<dbReference type="EC" id="3.1.3.48" evidence="2"/>
<dbReference type="PROSITE" id="PS50054">
    <property type="entry name" value="TYR_PHOSPHATASE_DUAL"/>
    <property type="match status" value="1"/>
</dbReference>
<dbReference type="EMBL" id="CAKLBY020000031">
    <property type="protein sequence ID" value="CAK7907176.1"/>
    <property type="molecule type" value="Genomic_DNA"/>
</dbReference>
<organism evidence="7 8">
    <name type="scientific">Peronospora matthiolae</name>
    <dbReference type="NCBI Taxonomy" id="2874970"/>
    <lineage>
        <taxon>Eukaryota</taxon>
        <taxon>Sar</taxon>
        <taxon>Stramenopiles</taxon>
        <taxon>Oomycota</taxon>
        <taxon>Peronosporomycetes</taxon>
        <taxon>Peronosporales</taxon>
        <taxon>Peronosporaceae</taxon>
        <taxon>Peronospora</taxon>
    </lineage>
</organism>
<dbReference type="SUPFAM" id="SSF52799">
    <property type="entry name" value="(Phosphotyrosine protein) phosphatases II"/>
    <property type="match status" value="1"/>
</dbReference>
<dbReference type="PANTHER" id="PTHR10159:SF511">
    <property type="entry name" value="DUAL SPECIFICITY PROTEIN PHOSPHATASE 1"/>
    <property type="match status" value="1"/>
</dbReference>
<comment type="caution">
    <text evidence="7">The sequence shown here is derived from an EMBL/GenBank/DDBJ whole genome shotgun (WGS) entry which is preliminary data.</text>
</comment>
<dbReference type="GO" id="GO:0005737">
    <property type="term" value="C:cytoplasm"/>
    <property type="evidence" value="ECO:0007669"/>
    <property type="project" value="TreeGrafter"/>
</dbReference>
<dbReference type="Gene3D" id="3.90.190.10">
    <property type="entry name" value="Protein tyrosine phosphatase superfamily"/>
    <property type="match status" value="1"/>
</dbReference>
<dbReference type="PROSITE" id="PS00383">
    <property type="entry name" value="TYR_PHOSPHATASE_1"/>
    <property type="match status" value="1"/>
</dbReference>
<keyword evidence="3" id="KW-0378">Hydrolase</keyword>
<dbReference type="PANTHER" id="PTHR10159">
    <property type="entry name" value="DUAL SPECIFICITY PROTEIN PHOSPHATASE"/>
    <property type="match status" value="1"/>
</dbReference>
<protein>
    <recommendedName>
        <fullName evidence="2">protein-tyrosine-phosphatase</fullName>
        <ecNumber evidence="2">3.1.3.48</ecNumber>
    </recommendedName>
</protein>
<proteinExistence type="inferred from homology"/>
<evidence type="ECO:0000256" key="4">
    <source>
        <dbReference type="ARBA" id="ARBA00022912"/>
    </source>
</evidence>
<dbReference type="InterPro" id="IPR020422">
    <property type="entry name" value="TYR_PHOSPHATASE_DUAL_dom"/>
</dbReference>
<dbReference type="SMART" id="SM00195">
    <property type="entry name" value="DSPc"/>
    <property type="match status" value="1"/>
</dbReference>
<gene>
    <name evidence="7" type="ORF">PM001_LOCUS3483</name>
</gene>
<feature type="domain" description="Tyrosine specific protein phosphatases" evidence="6">
    <location>
        <begin position="99"/>
        <end position="158"/>
    </location>
</feature>
<dbReference type="InterPro" id="IPR016130">
    <property type="entry name" value="Tyr_Pase_AS"/>
</dbReference>
<dbReference type="Proteomes" id="UP001162060">
    <property type="component" value="Unassembled WGS sequence"/>
</dbReference>
<evidence type="ECO:0000256" key="3">
    <source>
        <dbReference type="ARBA" id="ARBA00022801"/>
    </source>
</evidence>
<dbReference type="Pfam" id="PF00782">
    <property type="entry name" value="DSPc"/>
    <property type="match status" value="1"/>
</dbReference>
<dbReference type="InterPro" id="IPR029021">
    <property type="entry name" value="Prot-tyrosine_phosphatase-like"/>
</dbReference>
<dbReference type="PRINTS" id="PR01908">
    <property type="entry name" value="ADSPHPHTASE"/>
</dbReference>
<reference evidence="7" key="1">
    <citation type="submission" date="2024-01" db="EMBL/GenBank/DDBJ databases">
        <authorList>
            <person name="Webb A."/>
        </authorList>
    </citation>
    <scope>NUCLEOTIDE SEQUENCE</scope>
    <source>
        <strain evidence="7">Pm1</strain>
    </source>
</reference>
<comment type="similarity">
    <text evidence="1">Belongs to the protein-tyrosine phosphatase family. Non-receptor class dual specificity subfamily.</text>
</comment>
<evidence type="ECO:0000259" key="5">
    <source>
        <dbReference type="PROSITE" id="PS50054"/>
    </source>
</evidence>
<dbReference type="FunFam" id="3.90.190.10:FF:000157">
    <property type="entry name" value="Protein-tyrosine phosphatase"/>
    <property type="match status" value="1"/>
</dbReference>
<dbReference type="GO" id="GO:0043409">
    <property type="term" value="P:negative regulation of MAPK cascade"/>
    <property type="evidence" value="ECO:0007669"/>
    <property type="project" value="TreeGrafter"/>
</dbReference>
<dbReference type="InterPro" id="IPR000387">
    <property type="entry name" value="Tyr_Pase_dom"/>
</dbReference>
<evidence type="ECO:0000256" key="1">
    <source>
        <dbReference type="ARBA" id="ARBA00008601"/>
    </source>
</evidence>
<evidence type="ECO:0000259" key="6">
    <source>
        <dbReference type="PROSITE" id="PS50056"/>
    </source>
</evidence>
<dbReference type="GO" id="GO:0033550">
    <property type="term" value="F:MAP kinase tyrosine phosphatase activity"/>
    <property type="evidence" value="ECO:0007669"/>
    <property type="project" value="TreeGrafter"/>
</dbReference>
<dbReference type="PROSITE" id="PS50056">
    <property type="entry name" value="TYR_PHOSPHATASE_2"/>
    <property type="match status" value="1"/>
</dbReference>
<dbReference type="GO" id="GO:0017017">
    <property type="term" value="F:MAP kinase tyrosine/serine/threonine phosphatase activity"/>
    <property type="evidence" value="ECO:0007669"/>
    <property type="project" value="TreeGrafter"/>
</dbReference>
<name>A0AAV1TB04_9STRA</name>
<dbReference type="CDD" id="cd14498">
    <property type="entry name" value="DSP"/>
    <property type="match status" value="1"/>
</dbReference>